<feature type="region of interest" description="Disordered" evidence="2">
    <location>
        <begin position="249"/>
        <end position="270"/>
    </location>
</feature>
<keyword evidence="1" id="KW-0863">Zinc-finger</keyword>
<sequence>MKEIEVRPRDSLRVPMEERVLHYVGWDFTRVCRCSNPKNHWERTMAVAKKSKHLNASLILYMNRHHLNTCSIGDFVRWRRLREDQWKEQGVEVDDFHYANADKSLVCRCKRPHGHSHGTPQHPEITERCAEFFCSNRDMEEVTRTEWRSGEDDIPPPYASEAHPQSERSPQPRPRTAQKNTGLIQRGGGTQTCAQPSAPRFPMEQKRPAVQQDPEMPRQVWQNARASTWRSGNGLSSDISTPLGATFSSPTETWDARGTPSTEQCTSSSNASILSTTSTCWSEIQRNAGIPIAKRKQDIPKPRIARVDTVVDARSAQKEMQEAVGKEDEKLPSSNYDWYNPYAQIPYGFDEHDGLFSAPKAELPMTHRITELTGDVPRQQHTPTLKNLEGRQWDTASELDAKAKRRSSSTDNSPALSLLVEQMLQYAESTIHDQDEYIRRLILRAQESPALESDCQQCRQPRRPHEEEYMLTFPGCGHSLHKACLLQSFRQADQEFAKCPVCRLTLCRRTLWNRVDDDREAIFGSQVNPIQPALSVQFPHRTDTIECKSEEVAAAAQLRIIKDYVAVHTDEIMRLWEANRAQPDWFAGVVQPVVSLFVGWRPSARSHLFVCNEVFLRLIAWADLVRVINLCRVKVRQTQGEGAMFPWLGELHHKFDMAKARYEKEKKTWGIDASQFAACEKIVLHVVTLAIDSCMKQ</sequence>
<dbReference type="EMBL" id="KB908866">
    <property type="protein sequence ID" value="EOA81768.1"/>
    <property type="molecule type" value="Genomic_DNA"/>
</dbReference>
<evidence type="ECO:0000256" key="1">
    <source>
        <dbReference type="PROSITE-ProRule" id="PRU00175"/>
    </source>
</evidence>
<dbReference type="AlphaFoldDB" id="R0JKE5"/>
<evidence type="ECO:0000313" key="5">
    <source>
        <dbReference type="Proteomes" id="UP000016935"/>
    </source>
</evidence>
<dbReference type="Proteomes" id="UP000016935">
    <property type="component" value="Unassembled WGS sequence"/>
</dbReference>
<proteinExistence type="predicted"/>
<protein>
    <recommendedName>
        <fullName evidence="3">RING-type domain-containing protein</fullName>
    </recommendedName>
</protein>
<gene>
    <name evidence="4" type="ORF">SETTUDRAFT_98256</name>
</gene>
<name>R0JKE5_EXST2</name>
<dbReference type="GO" id="GO:0008270">
    <property type="term" value="F:zinc ion binding"/>
    <property type="evidence" value="ECO:0007669"/>
    <property type="project" value="UniProtKB-KW"/>
</dbReference>
<evidence type="ECO:0000256" key="2">
    <source>
        <dbReference type="SAM" id="MobiDB-lite"/>
    </source>
</evidence>
<dbReference type="PROSITE" id="PS50089">
    <property type="entry name" value="ZF_RING_2"/>
    <property type="match status" value="1"/>
</dbReference>
<evidence type="ECO:0000259" key="3">
    <source>
        <dbReference type="PROSITE" id="PS50089"/>
    </source>
</evidence>
<organism evidence="4 5">
    <name type="scientific">Exserohilum turcicum (strain 28A)</name>
    <name type="common">Northern leaf blight fungus</name>
    <name type="synonym">Setosphaeria turcica</name>
    <dbReference type="NCBI Taxonomy" id="671987"/>
    <lineage>
        <taxon>Eukaryota</taxon>
        <taxon>Fungi</taxon>
        <taxon>Dikarya</taxon>
        <taxon>Ascomycota</taxon>
        <taxon>Pezizomycotina</taxon>
        <taxon>Dothideomycetes</taxon>
        <taxon>Pleosporomycetidae</taxon>
        <taxon>Pleosporales</taxon>
        <taxon>Pleosporineae</taxon>
        <taxon>Pleosporaceae</taxon>
        <taxon>Exserohilum</taxon>
    </lineage>
</organism>
<feature type="domain" description="RING-type" evidence="3">
    <location>
        <begin position="455"/>
        <end position="503"/>
    </location>
</feature>
<dbReference type="STRING" id="671987.R0JKE5"/>
<keyword evidence="1" id="KW-0479">Metal-binding</keyword>
<dbReference type="HOGENOM" id="CLU_395455_0_0_1"/>
<dbReference type="RefSeq" id="XP_008031137.1">
    <property type="nucleotide sequence ID" value="XM_008032946.1"/>
</dbReference>
<dbReference type="GeneID" id="19406359"/>
<dbReference type="InterPro" id="IPR001841">
    <property type="entry name" value="Znf_RING"/>
</dbReference>
<reference evidence="4 5" key="1">
    <citation type="journal article" date="2012" name="PLoS Pathog.">
        <title>Diverse lifestyles and strategies of plant pathogenesis encoded in the genomes of eighteen Dothideomycetes fungi.</title>
        <authorList>
            <person name="Ohm R.A."/>
            <person name="Feau N."/>
            <person name="Henrissat B."/>
            <person name="Schoch C.L."/>
            <person name="Horwitz B.A."/>
            <person name="Barry K.W."/>
            <person name="Condon B.J."/>
            <person name="Copeland A.C."/>
            <person name="Dhillon B."/>
            <person name="Glaser F."/>
            <person name="Hesse C.N."/>
            <person name="Kosti I."/>
            <person name="LaButti K."/>
            <person name="Lindquist E.A."/>
            <person name="Lucas S."/>
            <person name="Salamov A.A."/>
            <person name="Bradshaw R.E."/>
            <person name="Ciuffetti L."/>
            <person name="Hamelin R.C."/>
            <person name="Kema G.H.J."/>
            <person name="Lawrence C."/>
            <person name="Scott J.A."/>
            <person name="Spatafora J.W."/>
            <person name="Turgeon B.G."/>
            <person name="de Wit P.J.G.M."/>
            <person name="Zhong S."/>
            <person name="Goodwin S.B."/>
            <person name="Grigoriev I.V."/>
        </authorList>
    </citation>
    <scope>NUCLEOTIDE SEQUENCE [LARGE SCALE GENOMIC DNA]</scope>
    <source>
        <strain evidence="5">28A</strain>
    </source>
</reference>
<dbReference type="OrthoDB" id="3800599at2759"/>
<keyword evidence="1" id="KW-0862">Zinc</keyword>
<evidence type="ECO:0000313" key="4">
    <source>
        <dbReference type="EMBL" id="EOA81768.1"/>
    </source>
</evidence>
<reference evidence="4 5" key="2">
    <citation type="journal article" date="2013" name="PLoS Genet.">
        <title>Comparative genome structure, secondary metabolite, and effector coding capacity across Cochliobolus pathogens.</title>
        <authorList>
            <person name="Condon B.J."/>
            <person name="Leng Y."/>
            <person name="Wu D."/>
            <person name="Bushley K.E."/>
            <person name="Ohm R.A."/>
            <person name="Otillar R."/>
            <person name="Martin J."/>
            <person name="Schackwitz W."/>
            <person name="Grimwood J."/>
            <person name="MohdZainudin N."/>
            <person name="Xue C."/>
            <person name="Wang R."/>
            <person name="Manning V.A."/>
            <person name="Dhillon B."/>
            <person name="Tu Z.J."/>
            <person name="Steffenson B.J."/>
            <person name="Salamov A."/>
            <person name="Sun H."/>
            <person name="Lowry S."/>
            <person name="LaButti K."/>
            <person name="Han J."/>
            <person name="Copeland A."/>
            <person name="Lindquist E."/>
            <person name="Barry K."/>
            <person name="Schmutz J."/>
            <person name="Baker S.E."/>
            <person name="Ciuffetti L.M."/>
            <person name="Grigoriev I.V."/>
            <person name="Zhong S."/>
            <person name="Turgeon B.G."/>
        </authorList>
    </citation>
    <scope>NUCLEOTIDE SEQUENCE [LARGE SCALE GENOMIC DNA]</scope>
    <source>
        <strain evidence="5">28A</strain>
    </source>
</reference>
<feature type="region of interest" description="Disordered" evidence="2">
    <location>
        <begin position="143"/>
        <end position="216"/>
    </location>
</feature>
<dbReference type="SUPFAM" id="SSF57850">
    <property type="entry name" value="RING/U-box"/>
    <property type="match status" value="1"/>
</dbReference>
<accession>R0JKE5</accession>
<keyword evidence="5" id="KW-1185">Reference proteome</keyword>
<dbReference type="eggNOG" id="ENOG502RHH9">
    <property type="taxonomic scope" value="Eukaryota"/>
</dbReference>
<dbReference type="InterPro" id="IPR013083">
    <property type="entry name" value="Znf_RING/FYVE/PHD"/>
</dbReference>
<dbReference type="Gene3D" id="3.30.40.10">
    <property type="entry name" value="Zinc/RING finger domain, C3HC4 (zinc finger)"/>
    <property type="match status" value="1"/>
</dbReference>
<dbReference type="CDD" id="cd16448">
    <property type="entry name" value="RING-H2"/>
    <property type="match status" value="1"/>
</dbReference>
<dbReference type="SMART" id="SM00184">
    <property type="entry name" value="RING"/>
    <property type="match status" value="1"/>
</dbReference>